<dbReference type="EMBL" id="NMUH01002058">
    <property type="protein sequence ID" value="MQL97491.1"/>
    <property type="molecule type" value="Genomic_DNA"/>
</dbReference>
<evidence type="ECO:0000256" key="2">
    <source>
        <dbReference type="ARBA" id="ARBA00022737"/>
    </source>
</evidence>
<evidence type="ECO:0000256" key="3">
    <source>
        <dbReference type="SAM" id="MobiDB-lite"/>
    </source>
</evidence>
<dbReference type="PANTHER" id="PTHR14107">
    <property type="entry name" value="WD REPEAT PROTEIN"/>
    <property type="match status" value="1"/>
</dbReference>
<feature type="region of interest" description="Disordered" evidence="3">
    <location>
        <begin position="1"/>
        <end position="52"/>
    </location>
</feature>
<feature type="compositionally biased region" description="Low complexity" evidence="3">
    <location>
        <begin position="197"/>
        <end position="209"/>
    </location>
</feature>
<dbReference type="AlphaFoldDB" id="A0A843VKT7"/>
<proteinExistence type="predicted"/>
<evidence type="ECO:0000313" key="4">
    <source>
        <dbReference type="EMBL" id="MQL97491.1"/>
    </source>
</evidence>
<name>A0A843VKT7_COLES</name>
<evidence type="ECO:0000256" key="1">
    <source>
        <dbReference type="ARBA" id="ARBA00022574"/>
    </source>
</evidence>
<dbReference type="OrthoDB" id="3367at2759"/>
<dbReference type="PANTHER" id="PTHR14107:SF16">
    <property type="entry name" value="AT02583P"/>
    <property type="match status" value="1"/>
</dbReference>
<reference evidence="4" key="1">
    <citation type="submission" date="2017-07" db="EMBL/GenBank/DDBJ databases">
        <title>Taro Niue Genome Assembly and Annotation.</title>
        <authorList>
            <person name="Atibalentja N."/>
            <person name="Keating K."/>
            <person name="Fields C.J."/>
        </authorList>
    </citation>
    <scope>NUCLEOTIDE SEQUENCE</scope>
    <source>
        <strain evidence="4">Niue_2</strain>
        <tissue evidence="4">Leaf</tissue>
    </source>
</reference>
<feature type="region of interest" description="Disordered" evidence="3">
    <location>
        <begin position="170"/>
        <end position="219"/>
    </location>
</feature>
<accession>A0A843VKT7</accession>
<organism evidence="4 5">
    <name type="scientific">Colocasia esculenta</name>
    <name type="common">Wild taro</name>
    <name type="synonym">Arum esculentum</name>
    <dbReference type="NCBI Taxonomy" id="4460"/>
    <lineage>
        <taxon>Eukaryota</taxon>
        <taxon>Viridiplantae</taxon>
        <taxon>Streptophyta</taxon>
        <taxon>Embryophyta</taxon>
        <taxon>Tracheophyta</taxon>
        <taxon>Spermatophyta</taxon>
        <taxon>Magnoliopsida</taxon>
        <taxon>Liliopsida</taxon>
        <taxon>Araceae</taxon>
        <taxon>Aroideae</taxon>
        <taxon>Colocasieae</taxon>
        <taxon>Colocasia</taxon>
    </lineage>
</organism>
<comment type="caution">
    <text evidence="4">The sequence shown here is derived from an EMBL/GenBank/DDBJ whole genome shotgun (WGS) entry which is preliminary data.</text>
</comment>
<keyword evidence="5" id="KW-1185">Reference proteome</keyword>
<gene>
    <name evidence="4" type="ORF">Taro_030186</name>
</gene>
<dbReference type="InterPro" id="IPR051362">
    <property type="entry name" value="WD_repeat_creC_regulators"/>
</dbReference>
<keyword evidence="1" id="KW-0853">WD repeat</keyword>
<dbReference type="Proteomes" id="UP000652761">
    <property type="component" value="Unassembled WGS sequence"/>
</dbReference>
<keyword evidence="2" id="KW-0677">Repeat</keyword>
<evidence type="ECO:0000313" key="5">
    <source>
        <dbReference type="Proteomes" id="UP000652761"/>
    </source>
</evidence>
<sequence>MAESGRVAGSAPADPDPESGQTRPESGGVGLSRPGKPVPTVPWVGRCSPPRGRQVDDKLARNWVRPDGLRLTQDTQLLLWDLVMDEIVLPLRRYSGGSPTYSGGSHSAHWDNIHPVGTLQPSPSARDIPKLSPVVAHRADLDPLSGIIFTSESVLTICREGHLKVWVRPGHAGDSQSSTSEAVLSAVTKESPVTRESPVTPTVKSSSSSYNHPGILMRN</sequence>
<protein>
    <submittedName>
        <fullName evidence="4">Uncharacterized protein</fullName>
    </submittedName>
</protein>